<evidence type="ECO:0008006" key="3">
    <source>
        <dbReference type="Google" id="ProtNLM"/>
    </source>
</evidence>
<dbReference type="EMBL" id="BSYR01000010">
    <property type="protein sequence ID" value="GMI70977.1"/>
    <property type="molecule type" value="Genomic_DNA"/>
</dbReference>
<comment type="caution">
    <text evidence="1">The sequence shown here is derived from an EMBL/GenBank/DDBJ whole genome shotgun (WGS) entry which is preliminary data.</text>
</comment>
<keyword evidence="2" id="KW-1185">Reference proteome</keyword>
<protein>
    <recommendedName>
        <fullName evidence="3">Protein kinase domain-containing protein</fullName>
    </recommendedName>
</protein>
<dbReference type="InterPro" id="IPR011009">
    <property type="entry name" value="Kinase-like_dom_sf"/>
</dbReference>
<dbReference type="OrthoDB" id="2015831at2759"/>
<accession>A0A9W7H5F3</accession>
<evidence type="ECO:0000313" key="1">
    <source>
        <dbReference type="EMBL" id="GMI70977.1"/>
    </source>
</evidence>
<dbReference type="AlphaFoldDB" id="A0A9W7H5F3"/>
<dbReference type="Gene3D" id="1.10.510.10">
    <property type="entry name" value="Transferase(Phosphotransferase) domain 1"/>
    <property type="match status" value="1"/>
</dbReference>
<dbReference type="InterPro" id="IPR051564">
    <property type="entry name" value="LRR_receptor-like_kinase"/>
</dbReference>
<evidence type="ECO:0000313" key="2">
    <source>
        <dbReference type="Proteomes" id="UP001165190"/>
    </source>
</evidence>
<sequence length="116" mass="12691">MDVYGYGVVLLELITGRQADDIESSDSLDIVKWVRRKVNITNGALQVIDPKISSSSQKEILGALEIALRCTAVIPEKRPSMLEVVRTLESLKAGGCVPNLELSTWDSEEQVQPPPA</sequence>
<dbReference type="Proteomes" id="UP001165190">
    <property type="component" value="Unassembled WGS sequence"/>
</dbReference>
<dbReference type="GO" id="GO:0016020">
    <property type="term" value="C:membrane"/>
    <property type="evidence" value="ECO:0007669"/>
    <property type="project" value="TreeGrafter"/>
</dbReference>
<dbReference type="PANTHER" id="PTHR48055:SF6">
    <property type="entry name" value="LEUCINE-RICH REPEAT RECEPTOR PROTEIN KINASE MSP1"/>
    <property type="match status" value="1"/>
</dbReference>
<reference evidence="1" key="1">
    <citation type="submission" date="2023-05" db="EMBL/GenBank/DDBJ databases">
        <title>Genome and transcriptome analyses reveal genes involved in the formation of fine ridges on petal epidermal cells in Hibiscus trionum.</title>
        <authorList>
            <person name="Koshimizu S."/>
            <person name="Masuda S."/>
            <person name="Ishii T."/>
            <person name="Shirasu K."/>
            <person name="Hoshino A."/>
            <person name="Arita M."/>
        </authorList>
    </citation>
    <scope>NUCLEOTIDE SEQUENCE</scope>
    <source>
        <strain evidence="1">Hamamatsu line</strain>
    </source>
</reference>
<gene>
    <name evidence="1" type="ORF">HRI_000767000</name>
</gene>
<dbReference type="PANTHER" id="PTHR48055">
    <property type="entry name" value="LEUCINE-RICH REPEAT RECEPTOR PROTEIN KINASE EMS1"/>
    <property type="match status" value="1"/>
</dbReference>
<organism evidence="1 2">
    <name type="scientific">Hibiscus trionum</name>
    <name type="common">Flower of an hour</name>
    <dbReference type="NCBI Taxonomy" id="183268"/>
    <lineage>
        <taxon>Eukaryota</taxon>
        <taxon>Viridiplantae</taxon>
        <taxon>Streptophyta</taxon>
        <taxon>Embryophyta</taxon>
        <taxon>Tracheophyta</taxon>
        <taxon>Spermatophyta</taxon>
        <taxon>Magnoliopsida</taxon>
        <taxon>eudicotyledons</taxon>
        <taxon>Gunneridae</taxon>
        <taxon>Pentapetalae</taxon>
        <taxon>rosids</taxon>
        <taxon>malvids</taxon>
        <taxon>Malvales</taxon>
        <taxon>Malvaceae</taxon>
        <taxon>Malvoideae</taxon>
        <taxon>Hibiscus</taxon>
    </lineage>
</organism>
<proteinExistence type="predicted"/>
<dbReference type="SUPFAM" id="SSF56112">
    <property type="entry name" value="Protein kinase-like (PK-like)"/>
    <property type="match status" value="1"/>
</dbReference>
<name>A0A9W7H5F3_HIBTR</name>